<proteinExistence type="predicted"/>
<organism evidence="1">
    <name type="scientific">Staphylococcus aureus</name>
    <dbReference type="NCBI Taxonomy" id="1280"/>
    <lineage>
        <taxon>Bacteria</taxon>
        <taxon>Bacillati</taxon>
        <taxon>Bacillota</taxon>
        <taxon>Bacilli</taxon>
        <taxon>Bacillales</taxon>
        <taxon>Staphylococcaceae</taxon>
        <taxon>Staphylococcus</taxon>
    </lineage>
</organism>
<dbReference type="AlphaFoldDB" id="A0A517IV40"/>
<evidence type="ECO:0000313" key="1">
    <source>
        <dbReference type="EMBL" id="QDS42764.1"/>
    </source>
</evidence>
<sequence length="64" mass="7703">MMQTYKVSFSVVYNNGSPLMYKHNQKVKANDEEEARTKTIEKMHKKYNKHFNDVHIEIEEVRSK</sequence>
<dbReference type="EMBL" id="CP042016">
    <property type="protein sequence ID" value="QDS42764.1"/>
    <property type="molecule type" value="Genomic_DNA"/>
</dbReference>
<geneLocation type="plasmid" evidence="1">
    <name>pSALNBL118</name>
</geneLocation>
<accession>A0A517IV40</accession>
<name>A0A517IV40_STAAU</name>
<gene>
    <name evidence="1" type="ORF">FP479_14410</name>
</gene>
<reference evidence="1" key="1">
    <citation type="submission" date="2019-07" db="EMBL/GenBank/DDBJ databases">
        <title>Comparative genomics of plasmid bearing Staphylococcus aureus strains isolated from various retail meats.</title>
        <authorList>
            <person name="Neyaz L."/>
            <person name="Karki A.B."/>
            <person name="Fakhr M.K."/>
        </authorList>
    </citation>
    <scope>NUCLEOTIDE SEQUENCE</scope>
    <source>
        <strain evidence="1">B3-4A</strain>
        <plasmid evidence="1">pSALNBL118</plasmid>
    </source>
</reference>
<keyword evidence="1" id="KW-0614">Plasmid</keyword>
<protein>
    <submittedName>
        <fullName evidence="1">Uncharacterized protein</fullName>
    </submittedName>
</protein>
<dbReference type="RefSeq" id="WP_145377531.1">
    <property type="nucleotide sequence ID" value="NZ_CP042016.1"/>
</dbReference>